<feature type="repeat" description="WD" evidence="3">
    <location>
        <begin position="747"/>
        <end position="787"/>
    </location>
</feature>
<dbReference type="Gene3D" id="3.40.50.300">
    <property type="entry name" value="P-loop containing nucleotide triphosphate hydrolases"/>
    <property type="match status" value="1"/>
</dbReference>
<dbReference type="PANTHER" id="PTHR22847">
    <property type="entry name" value="WD40 REPEAT PROTEIN"/>
    <property type="match status" value="1"/>
</dbReference>
<dbReference type="SUPFAM" id="SSF50978">
    <property type="entry name" value="WD40 repeat-like"/>
    <property type="match status" value="3"/>
</dbReference>
<dbReference type="PANTHER" id="PTHR22847:SF637">
    <property type="entry name" value="WD REPEAT DOMAIN 5B"/>
    <property type="match status" value="1"/>
</dbReference>
<dbReference type="SUPFAM" id="SSF52540">
    <property type="entry name" value="P-loop containing nucleoside triphosphate hydrolases"/>
    <property type="match status" value="1"/>
</dbReference>
<dbReference type="Pfam" id="PF00805">
    <property type="entry name" value="Pentapeptide"/>
    <property type="match status" value="1"/>
</dbReference>
<evidence type="ECO:0000256" key="4">
    <source>
        <dbReference type="SAM" id="MobiDB-lite"/>
    </source>
</evidence>
<dbReference type="InterPro" id="IPR015943">
    <property type="entry name" value="WD40/YVTN_repeat-like_dom_sf"/>
</dbReference>
<comment type="caution">
    <text evidence="7">The sequence shown here is derived from an EMBL/GenBank/DDBJ whole genome shotgun (WGS) entry which is preliminary data.</text>
</comment>
<dbReference type="Pfam" id="PF00931">
    <property type="entry name" value="NB-ARC"/>
    <property type="match status" value="1"/>
</dbReference>
<feature type="repeat" description="WD" evidence="3">
    <location>
        <begin position="998"/>
        <end position="1039"/>
    </location>
</feature>
<dbReference type="CDD" id="cd00200">
    <property type="entry name" value="WD40"/>
    <property type="match status" value="2"/>
</dbReference>
<dbReference type="InterPro" id="IPR002182">
    <property type="entry name" value="NB-ARC"/>
</dbReference>
<dbReference type="GO" id="GO:0043531">
    <property type="term" value="F:ADP binding"/>
    <property type="evidence" value="ECO:0007669"/>
    <property type="project" value="InterPro"/>
</dbReference>
<evidence type="ECO:0000313" key="8">
    <source>
        <dbReference type="Proteomes" id="UP000621799"/>
    </source>
</evidence>
<evidence type="ECO:0000259" key="6">
    <source>
        <dbReference type="Pfam" id="PF26355"/>
    </source>
</evidence>
<feature type="repeat" description="WD" evidence="3">
    <location>
        <begin position="643"/>
        <end position="684"/>
    </location>
</feature>
<feature type="non-terminal residue" evidence="7">
    <location>
        <position position="1"/>
    </location>
</feature>
<dbReference type="Pfam" id="PF26355">
    <property type="entry name" value="HTH_VMAP-M9"/>
    <property type="match status" value="1"/>
</dbReference>
<dbReference type="PROSITE" id="PS50082">
    <property type="entry name" value="WD_REPEATS_2"/>
    <property type="match status" value="11"/>
</dbReference>
<feature type="repeat" description="WD" evidence="3">
    <location>
        <begin position="872"/>
        <end position="913"/>
    </location>
</feature>
<dbReference type="PRINTS" id="PR00320">
    <property type="entry name" value="GPROTEINBRPT"/>
</dbReference>
<keyword evidence="2" id="KW-0677">Repeat</keyword>
<dbReference type="Gene3D" id="2.160.20.80">
    <property type="entry name" value="E3 ubiquitin-protein ligase SopA"/>
    <property type="match status" value="1"/>
</dbReference>
<dbReference type="AlphaFoldDB" id="A0A928VYN7"/>
<sequence>KDVGPNLWNLLSIALGEKIGKKNFRTVFELLPTAELSADSLGSSTVPEPVRSPEANPHQDWGEAPDVSIFYGRDEELATLEGWIAGESCRLVALLGMGGMGKTALSVKLAQRISGHFEYVIWRSLRNAPPLAEVLRDLVEFLSDRQDSDLPDDRERQIARPIEYLREARCLVVLDNVEAILQTGDRVGRYRPGYEDYGDFFQQLGQTRHQSCIVLTSREKPKEIASLEGQTLPVRSLPVMGLPPADGQAILQSKALWVSETGWEQLIDRYAGNPLALKIATTTICDVFGGNVSEFLAQIAQGTAVFGDIRDLLEEQLTRLSPLETSVMYWLAIAREPIAIDDLRHKIVVPISGLELLEAVESLLRRSLIESGTGTFTQQPVVMEYTIERLIQNAIGEMQTEQLDLFDRFALIEAQAKDYIRNSQTRVILKPIAEQLLELWGVEGAIETKITQSISTLQNHPSSSGGYSAGNLINLAHYLGFDLTGYDFSNLTVWQAYLPEANLQNVNFTGADLTKSVFAQPLGDALVVALGRDGQLVTGDADGKILLWRVADGQQQLTCRGQTGAAIALAWSPEGKTFASGSDDRTLRLWDAQTGQCLHARTEHTDRINCISFSADGCLLATGSGDRTAIIWDVNSGQCLVRLEGHTDSVRNLAFSADGCLLATGSDDRTLRLWDVRTGECQQLFRDLVLPGETNRIGTVGFLKWTNLKWTHLKSTPGDLIPFVVSTSDDRTLQLRDALSGECFQTLGDHQGSVWAVACSRDGEILASSDDRTVRLWQVSTGTCLHTLQGFNAQVSSLAFDPDGKILATGSTERTIGLWEVGTGRALRTLRGHRDRVCSFALSPDGCTLATGSDDRAIRLWDALSGRPFKTLSGHRDWVWSLDFSHHSRWLASGSYDWTVKLWERATGKLLKTLRGHSRLVQAVCFSQDDRFLASASGDRTIKLWDIDTGDCLQTWEGHTQRVTAIAFRGDSQILASASYDRTIKLWEVSRPTCIGVLPDHSDRVQVLAWSPDGEILASGSDDRTVKFWSANTGECLQTWHSPMDRIHGIRFDAGGQLLVCGDRTPSPSMADEPTLQVWNASTGQCLRALPGHDSPIWSVRFPDERTLVSSSDDRAIKIWDLKVGECRNTLRTDKPYTGMNITGVRGISGATLATLKALGAIEI</sequence>
<accession>A0A928VYN7</accession>
<feature type="region of interest" description="Disordered" evidence="4">
    <location>
        <begin position="39"/>
        <end position="61"/>
    </location>
</feature>
<keyword evidence="1 3" id="KW-0853">WD repeat</keyword>
<dbReference type="PROSITE" id="PS00678">
    <property type="entry name" value="WD_REPEATS_1"/>
    <property type="match status" value="5"/>
</dbReference>
<keyword evidence="8" id="KW-1185">Reference proteome</keyword>
<dbReference type="RefSeq" id="WP_264321901.1">
    <property type="nucleotide sequence ID" value="NZ_JADEXN010000233.1"/>
</dbReference>
<gene>
    <name evidence="7" type="ORF">IQ235_13035</name>
</gene>
<dbReference type="InterPro" id="IPR019775">
    <property type="entry name" value="WD40_repeat_CS"/>
</dbReference>
<feature type="repeat" description="WD" evidence="3">
    <location>
        <begin position="1090"/>
        <end position="1130"/>
    </location>
</feature>
<dbReference type="PROSITE" id="PS50294">
    <property type="entry name" value="WD_REPEATS_REGION"/>
    <property type="match status" value="10"/>
</dbReference>
<dbReference type="EMBL" id="JADEXN010000233">
    <property type="protein sequence ID" value="MBE9041703.1"/>
    <property type="molecule type" value="Genomic_DNA"/>
</dbReference>
<evidence type="ECO:0000313" key="7">
    <source>
        <dbReference type="EMBL" id="MBE9041703.1"/>
    </source>
</evidence>
<reference evidence="7" key="1">
    <citation type="submission" date="2020-10" db="EMBL/GenBank/DDBJ databases">
        <authorList>
            <person name="Castelo-Branco R."/>
            <person name="Eusebio N."/>
            <person name="Adriana R."/>
            <person name="Vieira A."/>
            <person name="Brugerolle De Fraissinette N."/>
            <person name="Rezende De Castro R."/>
            <person name="Schneider M.P."/>
            <person name="Vasconcelos V."/>
            <person name="Leao P.N."/>
        </authorList>
    </citation>
    <scope>NUCLEOTIDE SEQUENCE</scope>
    <source>
        <strain evidence="7">LEGE 11467</strain>
    </source>
</reference>
<dbReference type="Gene3D" id="2.130.10.10">
    <property type="entry name" value="YVTN repeat-like/Quinoprotein amine dehydrogenase"/>
    <property type="match status" value="7"/>
</dbReference>
<dbReference type="Proteomes" id="UP000621799">
    <property type="component" value="Unassembled WGS sequence"/>
</dbReference>
<dbReference type="SUPFAM" id="SSF141571">
    <property type="entry name" value="Pentapeptide repeat-like"/>
    <property type="match status" value="1"/>
</dbReference>
<evidence type="ECO:0000256" key="2">
    <source>
        <dbReference type="ARBA" id="ARBA00022737"/>
    </source>
</evidence>
<dbReference type="InterPro" id="IPR001680">
    <property type="entry name" value="WD40_rpt"/>
</dbReference>
<feature type="repeat" description="WD" evidence="3">
    <location>
        <begin position="914"/>
        <end position="955"/>
    </location>
</feature>
<dbReference type="InterPro" id="IPR036322">
    <property type="entry name" value="WD40_repeat_dom_sf"/>
</dbReference>
<feature type="repeat" description="WD" evidence="3">
    <location>
        <begin position="601"/>
        <end position="642"/>
    </location>
</feature>
<name>A0A928VYN7_9CYAN</name>
<feature type="repeat" description="WD" evidence="3">
    <location>
        <begin position="956"/>
        <end position="997"/>
    </location>
</feature>
<organism evidence="7 8">
    <name type="scientific">Zarconia navalis LEGE 11467</name>
    <dbReference type="NCBI Taxonomy" id="1828826"/>
    <lineage>
        <taxon>Bacteria</taxon>
        <taxon>Bacillati</taxon>
        <taxon>Cyanobacteriota</taxon>
        <taxon>Cyanophyceae</taxon>
        <taxon>Oscillatoriophycideae</taxon>
        <taxon>Oscillatoriales</taxon>
        <taxon>Oscillatoriales incertae sedis</taxon>
        <taxon>Zarconia</taxon>
        <taxon>Zarconia navalis</taxon>
    </lineage>
</organism>
<dbReference type="InterPro" id="IPR027417">
    <property type="entry name" value="P-loop_NTPase"/>
</dbReference>
<dbReference type="Pfam" id="PF00400">
    <property type="entry name" value="WD40"/>
    <property type="match status" value="11"/>
</dbReference>
<dbReference type="InterPro" id="IPR058651">
    <property type="entry name" value="HTH_VMAP-M9"/>
</dbReference>
<feature type="repeat" description="WD" evidence="3">
    <location>
        <begin position="788"/>
        <end position="829"/>
    </location>
</feature>
<dbReference type="SMART" id="SM00320">
    <property type="entry name" value="WD40"/>
    <property type="match status" value="13"/>
</dbReference>
<feature type="repeat" description="WD" evidence="3">
    <location>
        <begin position="830"/>
        <end position="871"/>
    </location>
</feature>
<protein>
    <submittedName>
        <fullName evidence="7">Pentapeptide repeat-containing protein</fullName>
    </submittedName>
</protein>
<evidence type="ECO:0000259" key="5">
    <source>
        <dbReference type="Pfam" id="PF00931"/>
    </source>
</evidence>
<dbReference type="InterPro" id="IPR001646">
    <property type="entry name" value="5peptide_repeat"/>
</dbReference>
<proteinExistence type="predicted"/>
<evidence type="ECO:0000256" key="3">
    <source>
        <dbReference type="PROSITE-ProRule" id="PRU00221"/>
    </source>
</evidence>
<feature type="repeat" description="WD" evidence="3">
    <location>
        <begin position="559"/>
        <end position="600"/>
    </location>
</feature>
<dbReference type="InterPro" id="IPR020472">
    <property type="entry name" value="WD40_PAC1"/>
</dbReference>
<feature type="domain" description="NB-ARC" evidence="5">
    <location>
        <begin position="80"/>
        <end position="177"/>
    </location>
</feature>
<feature type="domain" description="vWA-MoxR associated protein N-terminal HTH" evidence="6">
    <location>
        <begin position="1"/>
        <end position="29"/>
    </location>
</feature>
<evidence type="ECO:0000256" key="1">
    <source>
        <dbReference type="ARBA" id="ARBA00022574"/>
    </source>
</evidence>
<dbReference type="PRINTS" id="PR00364">
    <property type="entry name" value="DISEASERSIST"/>
</dbReference>